<keyword evidence="2" id="KW-0472">Membrane</keyword>
<proteinExistence type="predicted"/>
<name>A0ABR4BM85_9LECA</name>
<sequence>MTRLSCMVRGYQDPCRRCLYCVVCELLPLRTVILPNLVGPGRHARDLCTVKPQTFAALANHPSIPQHVTMSGIRTHGYHQEPTTPAPTLTVPKDWFHDDMYGPEEAHNLAASTQLRTSQTAIAGSDEGLEPRSIYLLQGQETAAMQPGPVEKHDPAEETDEEFVDDSRRDRERAVVPVILNLTLLVFSFWAFVEGVDRVIRYWFAD</sequence>
<evidence type="ECO:0000256" key="2">
    <source>
        <dbReference type="SAM" id="Phobius"/>
    </source>
</evidence>
<feature type="region of interest" description="Disordered" evidence="1">
    <location>
        <begin position="145"/>
        <end position="168"/>
    </location>
</feature>
<keyword evidence="2" id="KW-0812">Transmembrane</keyword>
<gene>
    <name evidence="3" type="ORF">ABVK25_001563</name>
</gene>
<keyword evidence="2" id="KW-1133">Transmembrane helix</keyword>
<protein>
    <submittedName>
        <fullName evidence="3">Uncharacterized protein</fullName>
    </submittedName>
</protein>
<dbReference type="Proteomes" id="UP001590951">
    <property type="component" value="Unassembled WGS sequence"/>
</dbReference>
<reference evidence="3 4" key="1">
    <citation type="submission" date="2024-09" db="EMBL/GenBank/DDBJ databases">
        <title>Rethinking Asexuality: The Enigmatic Case of Functional Sexual Genes in Lepraria (Stereocaulaceae).</title>
        <authorList>
            <person name="Doellman M."/>
            <person name="Sun Y."/>
            <person name="Barcenas-Pena A."/>
            <person name="Lumbsch H.T."/>
            <person name="Grewe F."/>
        </authorList>
    </citation>
    <scope>NUCLEOTIDE SEQUENCE [LARGE SCALE GENOMIC DNA]</scope>
    <source>
        <strain evidence="3 4">Grewe 0041</strain>
    </source>
</reference>
<accession>A0ABR4BM85</accession>
<evidence type="ECO:0000256" key="1">
    <source>
        <dbReference type="SAM" id="MobiDB-lite"/>
    </source>
</evidence>
<evidence type="ECO:0000313" key="3">
    <source>
        <dbReference type="EMBL" id="KAL2057946.1"/>
    </source>
</evidence>
<evidence type="ECO:0000313" key="4">
    <source>
        <dbReference type="Proteomes" id="UP001590951"/>
    </source>
</evidence>
<feature type="transmembrane region" description="Helical" evidence="2">
    <location>
        <begin position="174"/>
        <end position="193"/>
    </location>
</feature>
<comment type="caution">
    <text evidence="3">The sequence shown here is derived from an EMBL/GenBank/DDBJ whole genome shotgun (WGS) entry which is preliminary data.</text>
</comment>
<keyword evidence="4" id="KW-1185">Reference proteome</keyword>
<organism evidence="3 4">
    <name type="scientific">Lepraria finkii</name>
    <dbReference type="NCBI Taxonomy" id="1340010"/>
    <lineage>
        <taxon>Eukaryota</taxon>
        <taxon>Fungi</taxon>
        <taxon>Dikarya</taxon>
        <taxon>Ascomycota</taxon>
        <taxon>Pezizomycotina</taxon>
        <taxon>Lecanoromycetes</taxon>
        <taxon>OSLEUM clade</taxon>
        <taxon>Lecanoromycetidae</taxon>
        <taxon>Lecanorales</taxon>
        <taxon>Lecanorineae</taxon>
        <taxon>Stereocaulaceae</taxon>
        <taxon>Lepraria</taxon>
    </lineage>
</organism>
<dbReference type="EMBL" id="JBHFEH010000003">
    <property type="protein sequence ID" value="KAL2057946.1"/>
    <property type="molecule type" value="Genomic_DNA"/>
</dbReference>